<dbReference type="PANTHER" id="PTHR42886">
    <property type="entry name" value="RE40534P-RELATED"/>
    <property type="match status" value="1"/>
</dbReference>
<dbReference type="GO" id="GO:0055088">
    <property type="term" value="P:lipid homeostasis"/>
    <property type="evidence" value="ECO:0007669"/>
    <property type="project" value="TreeGrafter"/>
</dbReference>
<organism evidence="4 5">
    <name type="scientific">Moniliophthora roreri (strain MCA 2997)</name>
    <name type="common">Cocoa frosty pod rot fungus</name>
    <name type="synonym">Crinipellis roreri</name>
    <dbReference type="NCBI Taxonomy" id="1381753"/>
    <lineage>
        <taxon>Eukaryota</taxon>
        <taxon>Fungi</taxon>
        <taxon>Dikarya</taxon>
        <taxon>Basidiomycota</taxon>
        <taxon>Agaricomycotina</taxon>
        <taxon>Agaricomycetes</taxon>
        <taxon>Agaricomycetidae</taxon>
        <taxon>Agaricales</taxon>
        <taxon>Marasmiineae</taxon>
        <taxon>Marasmiaceae</taxon>
        <taxon>Moniliophthora</taxon>
    </lineage>
</organism>
<comment type="caution">
    <text evidence="4">The sequence shown here is derived from an EMBL/GenBank/DDBJ whole genome shotgun (WGS) entry which is preliminary data.</text>
</comment>
<dbReference type="STRING" id="1381753.V2Z0E5"/>
<dbReference type="AlphaFoldDB" id="V2Z0E5"/>
<dbReference type="GO" id="GO:0005743">
    <property type="term" value="C:mitochondrial inner membrane"/>
    <property type="evidence" value="ECO:0007669"/>
    <property type="project" value="TreeGrafter"/>
</dbReference>
<evidence type="ECO:0000256" key="2">
    <source>
        <dbReference type="SAM" id="MobiDB-lite"/>
    </source>
</evidence>
<keyword evidence="5" id="KW-1185">Reference proteome</keyword>
<reference evidence="4 5" key="1">
    <citation type="journal article" date="2014" name="BMC Genomics">
        <title>Genome and secretome analysis of the hemibiotrophic fungal pathogen, Moniliophthora roreri, which causes frosty pod rot disease of cacao: mechanisms of the biotrophic and necrotrophic phases.</title>
        <authorList>
            <person name="Meinhardt L.W."/>
            <person name="Costa G.G.L."/>
            <person name="Thomazella D.P.T."/>
            <person name="Teixeira P.J.P.L."/>
            <person name="Carazzolle M.F."/>
            <person name="Schuster S.C."/>
            <person name="Carlson J.E."/>
            <person name="Guiltinan M.J."/>
            <person name="Mieczkowski P."/>
            <person name="Farmer A."/>
            <person name="Ramaraj T."/>
            <person name="Crozier J."/>
            <person name="Davis R.E."/>
            <person name="Shao J."/>
            <person name="Melnick R.L."/>
            <person name="Pereira G.A.G."/>
            <person name="Bailey B.A."/>
        </authorList>
    </citation>
    <scope>NUCLEOTIDE SEQUENCE [LARGE SCALE GENOMIC DNA]</scope>
    <source>
        <strain evidence="4 5">MCA 2997</strain>
    </source>
</reference>
<dbReference type="GO" id="GO:0035965">
    <property type="term" value="P:cardiolipin acyl-chain remodeling"/>
    <property type="evidence" value="ECO:0007669"/>
    <property type="project" value="TreeGrafter"/>
</dbReference>
<feature type="domain" description="AB hydrolase-1" evidence="3">
    <location>
        <begin position="102"/>
        <end position="406"/>
    </location>
</feature>
<proteinExistence type="inferred from homology"/>
<feature type="region of interest" description="Disordered" evidence="2">
    <location>
        <begin position="223"/>
        <end position="247"/>
    </location>
</feature>
<evidence type="ECO:0000313" key="4">
    <source>
        <dbReference type="EMBL" id="ESK97449.1"/>
    </source>
</evidence>
<accession>V2Z0E5</accession>
<comment type="similarity">
    <text evidence="1">Belongs to the peptidase S33 family. ABHD4/ABHD5 subfamily.</text>
</comment>
<dbReference type="InterPro" id="IPR029058">
    <property type="entry name" value="AB_hydrolase_fold"/>
</dbReference>
<dbReference type="SUPFAM" id="SSF53474">
    <property type="entry name" value="alpha/beta-Hydrolases"/>
    <property type="match status" value="1"/>
</dbReference>
<dbReference type="GO" id="GO:0042171">
    <property type="term" value="F:lysophosphatidic acid acyltransferase activity"/>
    <property type="evidence" value="ECO:0007669"/>
    <property type="project" value="TreeGrafter"/>
</dbReference>
<dbReference type="EMBL" id="AWSO01000025">
    <property type="protein sequence ID" value="ESK97449.1"/>
    <property type="molecule type" value="Genomic_DNA"/>
</dbReference>
<dbReference type="KEGG" id="mrr:Moror_17628"/>
<protein>
    <submittedName>
        <fullName evidence="4">Abhydrolase domain-containing protein</fullName>
    </submittedName>
</protein>
<dbReference type="PANTHER" id="PTHR42886:SF29">
    <property type="entry name" value="PUMMELIG, ISOFORM A"/>
    <property type="match status" value="1"/>
</dbReference>
<evidence type="ECO:0000256" key="1">
    <source>
        <dbReference type="ARBA" id="ARBA00038097"/>
    </source>
</evidence>
<dbReference type="Proteomes" id="UP000017559">
    <property type="component" value="Unassembled WGS sequence"/>
</dbReference>
<evidence type="ECO:0000259" key="3">
    <source>
        <dbReference type="Pfam" id="PF00561"/>
    </source>
</evidence>
<evidence type="ECO:0000313" key="5">
    <source>
        <dbReference type="Proteomes" id="UP000017559"/>
    </source>
</evidence>
<sequence>MDAASFAATTLPPLPPASEIPNAFLDSVKQWWASGEKQMAISEERLLRRLPYFQSYKPDPGTPSPHSVVAYNSRVELSSPKKYLNTVFFTSTSPQPNAPPPAVLLHGYGAGLGFFFKNFHALADWAGRRGTNVYAVDWLGMGRSARVSFTVNASRKDVKARVGEAEAFFVDSLEEWRQKMGLDKMTLIGHSLGAYLSAAYALKYPGRVDKLILLSPAGVPRGPDYTVPSQELEPTESQGGGSAEPATNRKVEEIEAQQKQAKAKESRSRRLLTYLWEEGWSPFQVVRSSVFWGPMLVGKYSSRRFSGLTQTDTRDMHDYILNITLAKGSGEYCISHILAPGAYARMPLVDRVGGLKIPVTFVYGDQDWMDPEGGAKSVEEMRKAGNGMGRMYIVNNAGHHVYLDNPKAVNDLLIKELDRRVSRS</sequence>
<name>V2Z0E5_MONRO</name>
<gene>
    <name evidence="4" type="ORF">Moror_17628</name>
</gene>
<dbReference type="InterPro" id="IPR000073">
    <property type="entry name" value="AB_hydrolase_1"/>
</dbReference>
<dbReference type="Gene3D" id="3.40.50.1820">
    <property type="entry name" value="alpha/beta hydrolase"/>
    <property type="match status" value="1"/>
</dbReference>
<dbReference type="HOGENOM" id="CLU_017361_3_0_1"/>
<dbReference type="GO" id="GO:0004623">
    <property type="term" value="F:phospholipase A2 activity"/>
    <property type="evidence" value="ECO:0007669"/>
    <property type="project" value="TreeGrafter"/>
</dbReference>
<dbReference type="Pfam" id="PF00561">
    <property type="entry name" value="Abhydrolase_1"/>
    <property type="match status" value="1"/>
</dbReference>
<dbReference type="OrthoDB" id="7457040at2759"/>
<dbReference type="GO" id="GO:0006654">
    <property type="term" value="P:phosphatidic acid biosynthetic process"/>
    <property type="evidence" value="ECO:0007669"/>
    <property type="project" value="TreeGrafter"/>
</dbReference>